<accession>A0ABQ1MZQ5</accession>
<dbReference type="PANTHER" id="PTHR30250:SF11">
    <property type="entry name" value="O-ANTIGEN TRANSPORTER-RELATED"/>
    <property type="match status" value="1"/>
</dbReference>
<feature type="transmembrane region" description="Helical" evidence="6">
    <location>
        <begin position="289"/>
        <end position="314"/>
    </location>
</feature>
<keyword evidence="3 6" id="KW-0812">Transmembrane</keyword>
<organism evidence="7 8">
    <name type="scientific">Marivirga lumbricoides</name>
    <dbReference type="NCBI Taxonomy" id="1046115"/>
    <lineage>
        <taxon>Bacteria</taxon>
        <taxon>Pseudomonadati</taxon>
        <taxon>Bacteroidota</taxon>
        <taxon>Cytophagia</taxon>
        <taxon>Cytophagales</taxon>
        <taxon>Marivirgaceae</taxon>
        <taxon>Marivirga</taxon>
    </lineage>
</organism>
<feature type="transmembrane region" description="Helical" evidence="6">
    <location>
        <begin position="145"/>
        <end position="165"/>
    </location>
</feature>
<proteinExistence type="predicted"/>
<feature type="transmembrane region" description="Helical" evidence="6">
    <location>
        <begin position="381"/>
        <end position="403"/>
    </location>
</feature>
<dbReference type="RefSeq" id="WP_188466358.1">
    <property type="nucleotide sequence ID" value="NZ_BAABHU010000013.1"/>
</dbReference>
<feature type="transmembrane region" description="Helical" evidence="6">
    <location>
        <begin position="215"/>
        <end position="242"/>
    </location>
</feature>
<feature type="transmembrane region" description="Helical" evidence="6">
    <location>
        <begin position="20"/>
        <end position="38"/>
    </location>
</feature>
<evidence type="ECO:0000256" key="3">
    <source>
        <dbReference type="ARBA" id="ARBA00022692"/>
    </source>
</evidence>
<keyword evidence="4 6" id="KW-1133">Transmembrane helix</keyword>
<feature type="transmembrane region" description="Helical" evidence="6">
    <location>
        <begin position="44"/>
        <end position="70"/>
    </location>
</feature>
<dbReference type="PANTHER" id="PTHR30250">
    <property type="entry name" value="PST FAMILY PREDICTED COLANIC ACID TRANSPORTER"/>
    <property type="match status" value="1"/>
</dbReference>
<comment type="subcellular location">
    <subcellularLocation>
        <location evidence="1">Cell membrane</location>
        <topology evidence="1">Multi-pass membrane protein</topology>
    </subcellularLocation>
</comment>
<keyword evidence="8" id="KW-1185">Reference proteome</keyword>
<dbReference type="Proteomes" id="UP000636010">
    <property type="component" value="Unassembled WGS sequence"/>
</dbReference>
<feature type="transmembrane region" description="Helical" evidence="6">
    <location>
        <begin position="82"/>
        <end position="103"/>
    </location>
</feature>
<feature type="transmembrane region" description="Helical" evidence="6">
    <location>
        <begin position="355"/>
        <end position="375"/>
    </location>
</feature>
<comment type="caution">
    <text evidence="7">The sequence shown here is derived from an EMBL/GenBank/DDBJ whole genome shotgun (WGS) entry which is preliminary data.</text>
</comment>
<evidence type="ECO:0000256" key="5">
    <source>
        <dbReference type="ARBA" id="ARBA00023136"/>
    </source>
</evidence>
<name>A0ABQ1MZQ5_9BACT</name>
<dbReference type="InterPro" id="IPR050833">
    <property type="entry name" value="Poly_Biosynth_Transport"/>
</dbReference>
<feature type="transmembrane region" description="Helical" evidence="6">
    <location>
        <begin position="248"/>
        <end position="268"/>
    </location>
</feature>
<keyword evidence="5 6" id="KW-0472">Membrane</keyword>
<evidence type="ECO:0000256" key="2">
    <source>
        <dbReference type="ARBA" id="ARBA00022475"/>
    </source>
</evidence>
<sequence length="411" mass="46856">MATIKKIYKSTKFKALADQAIFSGNSFLVTILLARLVAPELFGLFAGWVLGIYLAVSLVSSLVIQPYQVMLSKVDEQRKYQFFVTVLQLSCVLVLLLVTQGIFKLTPFLHDYTQYKEALLLYAFGFMLHDFFRKSLLAQKQISQIVILDILLALMQSGMLLIASFTSWSFIVLLQLLALSYIPALVFALATSFKSWKFSINWKKYIQLHYQQGKWLFLSAMVQWWSGNLFVVASGMYLGVAALGAFRLVQSLFGVLNVLFQTFENYALPQTARLMTQSRITAQQYLKRLSVQSLTLFASVLVTVFLLSDYIIVWAGGDQYATYGFLVKGMSVLYLIIFIGYPVRLAIRALVLNKHFFVGYILSLVFSLISFRFMLTHFQLVGALIGLIASQLILISFWQFILVKNKFLLWR</sequence>
<reference evidence="8" key="1">
    <citation type="journal article" date="2019" name="Int. J. Syst. Evol. Microbiol.">
        <title>The Global Catalogue of Microorganisms (GCM) 10K type strain sequencing project: providing services to taxonomists for standard genome sequencing and annotation.</title>
        <authorList>
            <consortium name="The Broad Institute Genomics Platform"/>
            <consortium name="The Broad Institute Genome Sequencing Center for Infectious Disease"/>
            <person name="Wu L."/>
            <person name="Ma J."/>
        </authorList>
    </citation>
    <scope>NUCLEOTIDE SEQUENCE [LARGE SCALE GENOMIC DNA]</scope>
    <source>
        <strain evidence="8">CGMCC 1.10832</strain>
    </source>
</reference>
<feature type="transmembrane region" description="Helical" evidence="6">
    <location>
        <begin position="320"/>
        <end position="343"/>
    </location>
</feature>
<protein>
    <recommendedName>
        <fullName evidence="9">Polysaccharide biosynthesis protein C-terminal domain-containing protein</fullName>
    </recommendedName>
</protein>
<evidence type="ECO:0000256" key="1">
    <source>
        <dbReference type="ARBA" id="ARBA00004651"/>
    </source>
</evidence>
<evidence type="ECO:0008006" key="9">
    <source>
        <dbReference type="Google" id="ProtNLM"/>
    </source>
</evidence>
<keyword evidence="2" id="KW-1003">Cell membrane</keyword>
<feature type="transmembrane region" description="Helical" evidence="6">
    <location>
        <begin position="171"/>
        <end position="194"/>
    </location>
</feature>
<evidence type="ECO:0000256" key="6">
    <source>
        <dbReference type="SAM" id="Phobius"/>
    </source>
</evidence>
<gene>
    <name evidence="7" type="ORF">GCM10011506_36860</name>
</gene>
<feature type="transmembrane region" description="Helical" evidence="6">
    <location>
        <begin position="115"/>
        <end position="133"/>
    </location>
</feature>
<evidence type="ECO:0000313" key="8">
    <source>
        <dbReference type="Proteomes" id="UP000636010"/>
    </source>
</evidence>
<dbReference type="EMBL" id="BMEC01000013">
    <property type="protein sequence ID" value="GGC47861.1"/>
    <property type="molecule type" value="Genomic_DNA"/>
</dbReference>
<evidence type="ECO:0000313" key="7">
    <source>
        <dbReference type="EMBL" id="GGC47861.1"/>
    </source>
</evidence>
<evidence type="ECO:0000256" key="4">
    <source>
        <dbReference type="ARBA" id="ARBA00022989"/>
    </source>
</evidence>